<protein>
    <submittedName>
        <fullName evidence="1">Uncharacterized protein</fullName>
    </submittedName>
</protein>
<accession>A0ABU9HUB7</accession>
<name>A0ABU9HUB7_9FLAO</name>
<dbReference type="EMBL" id="JBBYHR010000002">
    <property type="protein sequence ID" value="MEL1243537.1"/>
    <property type="molecule type" value="Genomic_DNA"/>
</dbReference>
<keyword evidence="2" id="KW-1185">Reference proteome</keyword>
<reference evidence="1 2" key="1">
    <citation type="submission" date="2024-04" db="EMBL/GenBank/DDBJ databases">
        <title>Flavobacterium sp. DGU11 16S ribosomal RNA gene Genome sequencing and assembly.</title>
        <authorList>
            <person name="Park S."/>
        </authorList>
    </citation>
    <scope>NUCLEOTIDE SEQUENCE [LARGE SCALE GENOMIC DNA]</scope>
    <source>
        <strain evidence="1 2">DGU11</strain>
    </source>
</reference>
<sequence>MNITVISYPLNQINYTIEAQRSYYSNKMVKYLWVNIAEAVSDEFVEITYNGVVKTLLITDECRYTPIDVAFQNKEGAIQLFTFFKAKKDTISITSENFESNRPIGSHQFIKYNVNAKTKFTVNSGFITEDKNEAIRQLLLSERVWMLSGGITVPLNVSTSSQEFKNRQNDRLINYAIEFEHAYNENNNV</sequence>
<evidence type="ECO:0000313" key="2">
    <source>
        <dbReference type="Proteomes" id="UP001464555"/>
    </source>
</evidence>
<dbReference type="RefSeq" id="WP_341695853.1">
    <property type="nucleotide sequence ID" value="NZ_JBBYHR010000002.1"/>
</dbReference>
<gene>
    <name evidence="1" type="ORF">AAEO56_04625</name>
</gene>
<dbReference type="Proteomes" id="UP001464555">
    <property type="component" value="Unassembled WGS sequence"/>
</dbReference>
<organism evidence="1 2">
    <name type="scientific">Flavobacterium arundinis</name>
    <dbReference type="NCBI Taxonomy" id="3139143"/>
    <lineage>
        <taxon>Bacteria</taxon>
        <taxon>Pseudomonadati</taxon>
        <taxon>Bacteroidota</taxon>
        <taxon>Flavobacteriia</taxon>
        <taxon>Flavobacteriales</taxon>
        <taxon>Flavobacteriaceae</taxon>
        <taxon>Flavobacterium</taxon>
    </lineage>
</organism>
<comment type="caution">
    <text evidence="1">The sequence shown here is derived from an EMBL/GenBank/DDBJ whole genome shotgun (WGS) entry which is preliminary data.</text>
</comment>
<proteinExistence type="predicted"/>
<evidence type="ECO:0000313" key="1">
    <source>
        <dbReference type="EMBL" id="MEL1243537.1"/>
    </source>
</evidence>